<evidence type="ECO:0000313" key="1">
    <source>
        <dbReference type="WBParaSite" id="BTMF_0001272101-mRNA-1"/>
    </source>
</evidence>
<name>A0A0R3QY97_9BILA</name>
<proteinExistence type="predicted"/>
<sequence length="61" mass="7195">LEEAYTTEHWIVRIYKLIKISKTRAHQENMKIPSSNSEYVLQNFRKLSILTSSIDSPLIFI</sequence>
<accession>A0A0R3QY97</accession>
<dbReference type="WBParaSite" id="BTMF_0001272101-mRNA-1">
    <property type="protein sequence ID" value="BTMF_0001272101-mRNA-1"/>
    <property type="gene ID" value="BTMF_0001272101"/>
</dbReference>
<organism evidence="1">
    <name type="scientific">Brugia timori</name>
    <dbReference type="NCBI Taxonomy" id="42155"/>
    <lineage>
        <taxon>Eukaryota</taxon>
        <taxon>Metazoa</taxon>
        <taxon>Ecdysozoa</taxon>
        <taxon>Nematoda</taxon>
        <taxon>Chromadorea</taxon>
        <taxon>Rhabditida</taxon>
        <taxon>Spirurina</taxon>
        <taxon>Spiruromorpha</taxon>
        <taxon>Filarioidea</taxon>
        <taxon>Onchocercidae</taxon>
        <taxon>Brugia</taxon>
    </lineage>
</organism>
<protein>
    <submittedName>
        <fullName evidence="1">Ovule protein</fullName>
    </submittedName>
</protein>
<reference evidence="1" key="1">
    <citation type="submission" date="2017-02" db="UniProtKB">
        <authorList>
            <consortium name="WormBaseParasite"/>
        </authorList>
    </citation>
    <scope>IDENTIFICATION</scope>
</reference>
<dbReference type="AlphaFoldDB" id="A0A0R3QY97"/>